<comment type="similarity">
    <text evidence="2">Belongs to the SusD family.</text>
</comment>
<dbReference type="Pfam" id="PF07980">
    <property type="entry name" value="SusD_RagB"/>
    <property type="match status" value="1"/>
</dbReference>
<dbReference type="PROSITE" id="PS51257">
    <property type="entry name" value="PROKAR_LIPOPROTEIN"/>
    <property type="match status" value="1"/>
</dbReference>
<evidence type="ECO:0000259" key="8">
    <source>
        <dbReference type="Pfam" id="PF14322"/>
    </source>
</evidence>
<gene>
    <name evidence="9" type="ORF">ACFFGT_13570</name>
</gene>
<proteinExistence type="inferred from homology"/>
<accession>A0ABV6L720</accession>
<feature type="domain" description="RagB/SusD" evidence="7">
    <location>
        <begin position="278"/>
        <end position="592"/>
    </location>
</feature>
<keyword evidence="10" id="KW-1185">Reference proteome</keyword>
<dbReference type="RefSeq" id="WP_377023078.1">
    <property type="nucleotide sequence ID" value="NZ_JBHLTS010000022.1"/>
</dbReference>
<dbReference type="InterPro" id="IPR033985">
    <property type="entry name" value="SusD-like_N"/>
</dbReference>
<comment type="caution">
    <text evidence="9">The sequence shown here is derived from an EMBL/GenBank/DDBJ whole genome shotgun (WGS) entry which is preliminary data.</text>
</comment>
<evidence type="ECO:0000256" key="1">
    <source>
        <dbReference type="ARBA" id="ARBA00004442"/>
    </source>
</evidence>
<dbReference type="InterPro" id="IPR012944">
    <property type="entry name" value="SusD_RagB_dom"/>
</dbReference>
<reference evidence="9 10" key="1">
    <citation type="submission" date="2024-09" db="EMBL/GenBank/DDBJ databases">
        <authorList>
            <person name="Sun Q."/>
            <person name="Mori K."/>
        </authorList>
    </citation>
    <scope>NUCLEOTIDE SEQUENCE [LARGE SCALE GENOMIC DNA]</scope>
    <source>
        <strain evidence="9 10">NCAIM B.02415</strain>
    </source>
</reference>
<sequence length="592" mass="64589">MKKLQMKLIVPLALLLVCMVYACQKDILNRPIQAALSPNIVANKAGVESLLIGTYSLLDGVGGIGGGIDAAGSNWLFGSVAAGDAYKGSEPSDGGNDALPVGNFNEATNNPYTTSKYTLCYDGVARSNDVLRTLALAKDIGADDVKRITGEARFLRGYYYFELKKMYNMIPYVDETATTNAQANIANDKDIWPNIEADLQAGIDNIPVTQAQKGRANKWVAVAYLAKAKMFQHKFAEAKTLFDNLIANGVKGTGAKFGLNVNYQSNFSPQATQKNSIESVFAAQASVNDNSGGNNGNTGDELNFPYNSGPGACCGWFNPSQSLGNSFKTGADGLPLFTTYNTGKRVSSKTDPYTGTLDPRIDITMGRPNIPYLDWGNPPASWIRDPTDGVFNPRKNVYSSAEKGTNSSTENYWAANEVTSNNVNLMRWSDVLLMAAEAEVEVGSVDKALDYVNQVRNRAAGTTWWVYKNSPYDPSKSTYTVQTTPADNYLIKPYPAGVFADKNYARTAIHFERKLELAMEGQRFFDLQRWDQGTGSMADEINAFFAYDININSQLTGAHFTKGRNEYYPIPQDQIDKSASTGSGVLKQNPGY</sequence>
<feature type="region of interest" description="Disordered" evidence="6">
    <location>
        <begin position="573"/>
        <end position="592"/>
    </location>
</feature>
<keyword evidence="4" id="KW-0472">Membrane</keyword>
<evidence type="ECO:0000256" key="2">
    <source>
        <dbReference type="ARBA" id="ARBA00006275"/>
    </source>
</evidence>
<evidence type="ECO:0000256" key="6">
    <source>
        <dbReference type="SAM" id="MobiDB-lite"/>
    </source>
</evidence>
<evidence type="ECO:0000313" key="9">
    <source>
        <dbReference type="EMBL" id="MFC0515242.1"/>
    </source>
</evidence>
<evidence type="ECO:0000313" key="10">
    <source>
        <dbReference type="Proteomes" id="UP001589828"/>
    </source>
</evidence>
<keyword evidence="5" id="KW-0998">Cell outer membrane</keyword>
<dbReference type="EMBL" id="JBHLTS010000022">
    <property type="protein sequence ID" value="MFC0515242.1"/>
    <property type="molecule type" value="Genomic_DNA"/>
</dbReference>
<dbReference type="Proteomes" id="UP001589828">
    <property type="component" value="Unassembled WGS sequence"/>
</dbReference>
<keyword evidence="3" id="KW-0732">Signal</keyword>
<comment type="subcellular location">
    <subcellularLocation>
        <location evidence="1">Cell outer membrane</location>
    </subcellularLocation>
</comment>
<evidence type="ECO:0000259" key="7">
    <source>
        <dbReference type="Pfam" id="PF07980"/>
    </source>
</evidence>
<organism evidence="9 10">
    <name type="scientific">Mucilaginibacter angelicae</name>
    <dbReference type="NCBI Taxonomy" id="869718"/>
    <lineage>
        <taxon>Bacteria</taxon>
        <taxon>Pseudomonadati</taxon>
        <taxon>Bacteroidota</taxon>
        <taxon>Sphingobacteriia</taxon>
        <taxon>Sphingobacteriales</taxon>
        <taxon>Sphingobacteriaceae</taxon>
        <taxon>Mucilaginibacter</taxon>
    </lineage>
</organism>
<evidence type="ECO:0000256" key="3">
    <source>
        <dbReference type="ARBA" id="ARBA00022729"/>
    </source>
</evidence>
<evidence type="ECO:0000256" key="4">
    <source>
        <dbReference type="ARBA" id="ARBA00023136"/>
    </source>
</evidence>
<feature type="domain" description="SusD-like N-terminal" evidence="8">
    <location>
        <begin position="108"/>
        <end position="227"/>
    </location>
</feature>
<evidence type="ECO:0000256" key="5">
    <source>
        <dbReference type="ARBA" id="ARBA00023237"/>
    </source>
</evidence>
<dbReference type="Gene3D" id="1.25.40.390">
    <property type="match status" value="1"/>
</dbReference>
<dbReference type="Pfam" id="PF14322">
    <property type="entry name" value="SusD-like_3"/>
    <property type="match status" value="1"/>
</dbReference>
<dbReference type="SUPFAM" id="SSF48452">
    <property type="entry name" value="TPR-like"/>
    <property type="match status" value="1"/>
</dbReference>
<protein>
    <submittedName>
        <fullName evidence="9">RagB/SusD family nutrient uptake outer membrane protein</fullName>
    </submittedName>
</protein>
<name>A0ABV6L720_9SPHI</name>
<dbReference type="InterPro" id="IPR011990">
    <property type="entry name" value="TPR-like_helical_dom_sf"/>
</dbReference>